<dbReference type="EMBL" id="JAUTAS010000001">
    <property type="protein sequence ID" value="MDQ1106855.1"/>
    <property type="molecule type" value="Genomic_DNA"/>
</dbReference>
<name>A0AAP5AG56_9GAMM</name>
<dbReference type="Proteomes" id="UP001226084">
    <property type="component" value="Unassembled WGS sequence"/>
</dbReference>
<organism evidence="1 2">
    <name type="scientific">Stenotrophomonas rhizophila</name>
    <dbReference type="NCBI Taxonomy" id="216778"/>
    <lineage>
        <taxon>Bacteria</taxon>
        <taxon>Pseudomonadati</taxon>
        <taxon>Pseudomonadota</taxon>
        <taxon>Gammaproteobacteria</taxon>
        <taxon>Lysobacterales</taxon>
        <taxon>Lysobacteraceae</taxon>
        <taxon>Stenotrophomonas</taxon>
    </lineage>
</organism>
<evidence type="ECO:0000313" key="2">
    <source>
        <dbReference type="Proteomes" id="UP001226084"/>
    </source>
</evidence>
<protein>
    <submittedName>
        <fullName evidence="1">Uncharacterized protein</fullName>
    </submittedName>
</protein>
<proteinExistence type="predicted"/>
<gene>
    <name evidence="1" type="ORF">QE424_000014</name>
</gene>
<dbReference type="AlphaFoldDB" id="A0AAP5AG56"/>
<evidence type="ECO:0000313" key="1">
    <source>
        <dbReference type="EMBL" id="MDQ1106855.1"/>
    </source>
</evidence>
<sequence>MVGGHVVERARRPFRAAANIPFTLTQRGNGDHLPACAAVPISLEENMQIERSGPGAPLNLLSPHHPRAPVGIAGTAASLLSAAQEHTLTTLRDPELNFEAYGRRVLTDDLVGAAGYLTQGWLPDDSYRPGPVKLLREQATSPEGVAWDAINLGLQPDVHVIGMRDTQGGADSYFVCQPDPDDTHAPPRFFTLCIESGQGSGVYEIFVSPPRDWQAFLDQLG</sequence>
<accession>A0AAP5AG56</accession>
<reference evidence="1" key="1">
    <citation type="submission" date="2023-07" db="EMBL/GenBank/DDBJ databases">
        <title>Functional and genomic diversity of the sorghum phyllosphere microbiome.</title>
        <authorList>
            <person name="Shade A."/>
        </authorList>
    </citation>
    <scope>NUCLEOTIDE SEQUENCE</scope>
    <source>
        <strain evidence="1">SORGH_AS_0457</strain>
    </source>
</reference>
<comment type="caution">
    <text evidence="1">The sequence shown here is derived from an EMBL/GenBank/DDBJ whole genome shotgun (WGS) entry which is preliminary data.</text>
</comment>